<dbReference type="PANTHER" id="PTHR33112">
    <property type="entry name" value="DOMAIN PROTEIN, PUTATIVE-RELATED"/>
    <property type="match status" value="1"/>
</dbReference>
<dbReference type="InterPro" id="IPR010730">
    <property type="entry name" value="HET"/>
</dbReference>
<dbReference type="PANTHER" id="PTHR33112:SF13">
    <property type="entry name" value="HETEROKARYON INCOMPATIBILITY DOMAIN-CONTAINING PROTEIN"/>
    <property type="match status" value="1"/>
</dbReference>
<proteinExistence type="predicted"/>
<dbReference type="Proteomes" id="UP001446871">
    <property type="component" value="Unassembled WGS sequence"/>
</dbReference>
<accession>A0ABR1UJV1</accession>
<keyword evidence="3" id="KW-1185">Reference proteome</keyword>
<comment type="caution">
    <text evidence="2">The sequence shown here is derived from an EMBL/GenBank/DDBJ whole genome shotgun (WGS) entry which is preliminary data.</text>
</comment>
<organism evidence="2 3">
    <name type="scientific">Apiospora saccharicola</name>
    <dbReference type="NCBI Taxonomy" id="335842"/>
    <lineage>
        <taxon>Eukaryota</taxon>
        <taxon>Fungi</taxon>
        <taxon>Dikarya</taxon>
        <taxon>Ascomycota</taxon>
        <taxon>Pezizomycotina</taxon>
        <taxon>Sordariomycetes</taxon>
        <taxon>Xylariomycetidae</taxon>
        <taxon>Amphisphaeriales</taxon>
        <taxon>Apiosporaceae</taxon>
        <taxon>Apiospora</taxon>
    </lineage>
</organism>
<dbReference type="EMBL" id="JAQQWM010000006">
    <property type="protein sequence ID" value="KAK8059190.1"/>
    <property type="molecule type" value="Genomic_DNA"/>
</dbReference>
<reference evidence="2 3" key="1">
    <citation type="submission" date="2023-01" db="EMBL/GenBank/DDBJ databases">
        <title>Analysis of 21 Apiospora genomes using comparative genomics revels a genus with tremendous synthesis potential of carbohydrate active enzymes and secondary metabolites.</title>
        <authorList>
            <person name="Sorensen T."/>
        </authorList>
    </citation>
    <scope>NUCLEOTIDE SEQUENCE [LARGE SCALE GENOMIC DNA]</scope>
    <source>
        <strain evidence="2 3">CBS 83171</strain>
    </source>
</reference>
<name>A0ABR1UJV1_9PEZI</name>
<gene>
    <name evidence="2" type="ORF">PG996_009120</name>
</gene>
<evidence type="ECO:0000313" key="3">
    <source>
        <dbReference type="Proteomes" id="UP001446871"/>
    </source>
</evidence>
<evidence type="ECO:0000313" key="2">
    <source>
        <dbReference type="EMBL" id="KAK8059190.1"/>
    </source>
</evidence>
<dbReference type="Pfam" id="PF06985">
    <property type="entry name" value="HET"/>
    <property type="match status" value="1"/>
</dbReference>
<feature type="domain" description="Heterokaryon incompatibility" evidence="1">
    <location>
        <begin position="43"/>
        <end position="131"/>
    </location>
</feature>
<sequence length="410" mass="46868">MSFFISSREALPKLDCYTVNEKSSLRCTPPKVSSGYVHASSEDDASDWEREASFMDSIYKEAYLTIAATCSSDMHHSFLDRQSASHSVGLQLETFDDRDLYIRARKRPACGVHASFEAPDPWRRRAWTFQEQQLATRLISFTENELQWSCKGNPDCECGDVKDTVDWRFPYFEPEVYTDERTMAELSDFWHNAVLQYSPRDLTFVSDKLPAIPGLVRWMKQYRFQDVYLAGLWRSSLTIADTIFRKWASVDGLVGYWYSEHHVDITTLENLSMDSPVAEVLLAEVSHTGDNPYGSVYDGFLVIQAGILPVTLEIRHDPRSKQDEYLDGLFREKLAFRADVSIDLVASWPNELPTEPFGVRSGSQNYISEENIAEVISFTRLAEGSPRCTAWVVHLMNLNQAGRKPRRTSS</sequence>
<protein>
    <submittedName>
        <fullName evidence="2">HET-domain-containing protein</fullName>
    </submittedName>
</protein>
<evidence type="ECO:0000259" key="1">
    <source>
        <dbReference type="Pfam" id="PF06985"/>
    </source>
</evidence>